<dbReference type="Proteomes" id="UP000268014">
    <property type="component" value="Unassembled WGS sequence"/>
</dbReference>
<reference evidence="1 2" key="2">
    <citation type="submission" date="2018-11" db="EMBL/GenBank/DDBJ databases">
        <authorList>
            <consortium name="Pathogen Informatics"/>
        </authorList>
    </citation>
    <scope>NUCLEOTIDE SEQUENCE [LARGE SCALE GENOMIC DNA]</scope>
    <source>
        <strain evidence="1 2">MHpl1</strain>
    </source>
</reference>
<dbReference type="AlphaFoldDB" id="A0A0N4VZE3"/>
<evidence type="ECO:0000313" key="1">
    <source>
        <dbReference type="EMBL" id="VDO16162.1"/>
    </source>
</evidence>
<keyword evidence="2" id="KW-1185">Reference proteome</keyword>
<accession>A0A0N4VZE3</accession>
<evidence type="ECO:0000313" key="2">
    <source>
        <dbReference type="Proteomes" id="UP000268014"/>
    </source>
</evidence>
<evidence type="ECO:0000313" key="3">
    <source>
        <dbReference type="WBParaSite" id="HPLM_0000266501-mRNA-1"/>
    </source>
</evidence>
<proteinExistence type="predicted"/>
<gene>
    <name evidence="1" type="ORF">HPLM_LOCUS2662</name>
</gene>
<protein>
    <submittedName>
        <fullName evidence="3">HTH_48 domain-containing protein</fullName>
    </submittedName>
</protein>
<dbReference type="EMBL" id="UZAF01006154">
    <property type="protein sequence ID" value="VDO16162.1"/>
    <property type="molecule type" value="Genomic_DNA"/>
</dbReference>
<sequence length="45" mass="5176">MSTVFLHFSLESFPRHELELLLYLNLGPNKRSPSKICSHFSQAIS</sequence>
<dbReference type="WBParaSite" id="HPLM_0000266501-mRNA-1">
    <property type="protein sequence ID" value="HPLM_0000266501-mRNA-1"/>
    <property type="gene ID" value="HPLM_0000266501"/>
</dbReference>
<reference evidence="3" key="1">
    <citation type="submission" date="2017-02" db="UniProtKB">
        <authorList>
            <consortium name="WormBaseParasite"/>
        </authorList>
    </citation>
    <scope>IDENTIFICATION</scope>
</reference>
<organism evidence="3">
    <name type="scientific">Haemonchus placei</name>
    <name type="common">Barber's pole worm</name>
    <dbReference type="NCBI Taxonomy" id="6290"/>
    <lineage>
        <taxon>Eukaryota</taxon>
        <taxon>Metazoa</taxon>
        <taxon>Ecdysozoa</taxon>
        <taxon>Nematoda</taxon>
        <taxon>Chromadorea</taxon>
        <taxon>Rhabditida</taxon>
        <taxon>Rhabditina</taxon>
        <taxon>Rhabditomorpha</taxon>
        <taxon>Strongyloidea</taxon>
        <taxon>Trichostrongylidae</taxon>
        <taxon>Haemonchus</taxon>
    </lineage>
</organism>
<name>A0A0N4VZE3_HAEPC</name>